<evidence type="ECO:0000313" key="1">
    <source>
        <dbReference type="EMBL" id="KAK1156714.1"/>
    </source>
</evidence>
<dbReference type="Proteomes" id="UP001230051">
    <property type="component" value="Unassembled WGS sequence"/>
</dbReference>
<dbReference type="EMBL" id="JAGXEW010000027">
    <property type="protein sequence ID" value="KAK1156714.1"/>
    <property type="molecule type" value="Genomic_DNA"/>
</dbReference>
<sequence length="97" mass="10307">MQSRGFSSAVNFKDGLPSHAAARPPAPTAPPCCWSESLEPESFGAEIYFHQPAPPVSAGGMSVACVLKRKAVLWQDSFSPTLNSTPSRQASPACLWC</sequence>
<evidence type="ECO:0000313" key="2">
    <source>
        <dbReference type="Proteomes" id="UP001230051"/>
    </source>
</evidence>
<keyword evidence="2" id="KW-1185">Reference proteome</keyword>
<reference evidence="1" key="1">
    <citation type="submission" date="2022-02" db="EMBL/GenBank/DDBJ databases">
        <title>Atlantic sturgeon de novo genome assembly.</title>
        <authorList>
            <person name="Stock M."/>
            <person name="Klopp C."/>
            <person name="Guiguen Y."/>
            <person name="Cabau C."/>
            <person name="Parinello H."/>
            <person name="Santidrian Yebra-Pimentel E."/>
            <person name="Kuhl H."/>
            <person name="Dirks R.P."/>
            <person name="Guessner J."/>
            <person name="Wuertz S."/>
            <person name="Du K."/>
            <person name="Schartl M."/>
        </authorList>
    </citation>
    <scope>NUCLEOTIDE SEQUENCE</scope>
    <source>
        <strain evidence="1">STURGEONOMICS-FGT-2020</strain>
        <tissue evidence="1">Whole blood</tissue>
    </source>
</reference>
<organism evidence="1 2">
    <name type="scientific">Acipenser oxyrinchus oxyrinchus</name>
    <dbReference type="NCBI Taxonomy" id="40147"/>
    <lineage>
        <taxon>Eukaryota</taxon>
        <taxon>Metazoa</taxon>
        <taxon>Chordata</taxon>
        <taxon>Craniata</taxon>
        <taxon>Vertebrata</taxon>
        <taxon>Euteleostomi</taxon>
        <taxon>Actinopterygii</taxon>
        <taxon>Chondrostei</taxon>
        <taxon>Acipenseriformes</taxon>
        <taxon>Acipenseridae</taxon>
        <taxon>Acipenser</taxon>
    </lineage>
</organism>
<gene>
    <name evidence="1" type="ORF">AOXY_G25737</name>
</gene>
<dbReference type="AlphaFoldDB" id="A0AAD8CT40"/>
<protein>
    <submittedName>
        <fullName evidence="1">Uncharacterized protein</fullName>
    </submittedName>
</protein>
<name>A0AAD8CT40_ACIOX</name>
<proteinExistence type="predicted"/>
<comment type="caution">
    <text evidence="1">The sequence shown here is derived from an EMBL/GenBank/DDBJ whole genome shotgun (WGS) entry which is preliminary data.</text>
</comment>
<accession>A0AAD8CT40</accession>